<dbReference type="FunFam" id="1.20.1740.10:FF:000047">
    <property type="entry name" value="Amino acid transporter AVT1A"/>
    <property type="match status" value="1"/>
</dbReference>
<reference evidence="10 11" key="1">
    <citation type="submission" date="2018-04" db="EMBL/GenBank/DDBJ databases">
        <authorList>
            <person name="Vogel A."/>
        </authorList>
    </citation>
    <scope>NUCLEOTIDE SEQUENCE [LARGE SCALE GENOMIC DNA]</scope>
</reference>
<accession>A0A484KYW1</accession>
<dbReference type="GO" id="GO:0015179">
    <property type="term" value="F:L-amino acid transmembrane transporter activity"/>
    <property type="evidence" value="ECO:0007669"/>
    <property type="project" value="TreeGrafter"/>
</dbReference>
<feature type="domain" description="Amino acid transporter transmembrane" evidence="9">
    <location>
        <begin position="172"/>
        <end position="546"/>
    </location>
</feature>
<keyword evidence="2" id="KW-0813">Transport</keyword>
<evidence type="ECO:0000256" key="8">
    <source>
        <dbReference type="SAM" id="Phobius"/>
    </source>
</evidence>
<feature type="transmembrane region" description="Helical" evidence="8">
    <location>
        <begin position="390"/>
        <end position="414"/>
    </location>
</feature>
<proteinExistence type="inferred from homology"/>
<name>A0A484KYW1_9ASTE</name>
<keyword evidence="11" id="KW-1185">Reference proteome</keyword>
<evidence type="ECO:0000256" key="1">
    <source>
        <dbReference type="ARBA" id="ARBA00004141"/>
    </source>
</evidence>
<protein>
    <recommendedName>
        <fullName evidence="9">Amino acid transporter transmembrane domain-containing protein</fullName>
    </recommendedName>
</protein>
<feature type="transmembrane region" description="Helical" evidence="8">
    <location>
        <begin position="200"/>
        <end position="220"/>
    </location>
</feature>
<feature type="transmembrane region" description="Helical" evidence="8">
    <location>
        <begin position="434"/>
        <end position="452"/>
    </location>
</feature>
<dbReference type="AlphaFoldDB" id="A0A484KYW1"/>
<keyword evidence="6 8" id="KW-0472">Membrane</keyword>
<comment type="similarity">
    <text evidence="7">Belongs to the amino acid/polyamine transporter 2 family. Amino acid/auxin permease (AAAP) (TC 2.A.18.5) subfamily.</text>
</comment>
<keyword evidence="3 8" id="KW-0812">Transmembrane</keyword>
<evidence type="ECO:0000256" key="3">
    <source>
        <dbReference type="ARBA" id="ARBA00022692"/>
    </source>
</evidence>
<dbReference type="PANTHER" id="PTHR22950">
    <property type="entry name" value="AMINO ACID TRANSPORTER"/>
    <property type="match status" value="1"/>
</dbReference>
<feature type="transmembrane region" description="Helical" evidence="8">
    <location>
        <begin position="525"/>
        <end position="547"/>
    </location>
</feature>
<gene>
    <name evidence="10" type="ORF">CCAM_LOCUS10655</name>
</gene>
<feature type="transmembrane region" description="Helical" evidence="8">
    <location>
        <begin position="357"/>
        <end position="378"/>
    </location>
</feature>
<dbReference type="Pfam" id="PF01490">
    <property type="entry name" value="Aa_trans"/>
    <property type="match status" value="1"/>
</dbReference>
<comment type="subcellular location">
    <subcellularLocation>
        <location evidence="1">Membrane</location>
        <topology evidence="1">Multi-pass membrane protein</topology>
    </subcellularLocation>
</comment>
<evidence type="ECO:0000256" key="7">
    <source>
        <dbReference type="ARBA" id="ARBA00049662"/>
    </source>
</evidence>
<feature type="transmembrane region" description="Helical" evidence="8">
    <location>
        <begin position="464"/>
        <end position="485"/>
    </location>
</feature>
<organism evidence="10 11">
    <name type="scientific">Cuscuta campestris</name>
    <dbReference type="NCBI Taxonomy" id="132261"/>
    <lineage>
        <taxon>Eukaryota</taxon>
        <taxon>Viridiplantae</taxon>
        <taxon>Streptophyta</taxon>
        <taxon>Embryophyta</taxon>
        <taxon>Tracheophyta</taxon>
        <taxon>Spermatophyta</taxon>
        <taxon>Magnoliopsida</taxon>
        <taxon>eudicotyledons</taxon>
        <taxon>Gunneridae</taxon>
        <taxon>Pentapetalae</taxon>
        <taxon>asterids</taxon>
        <taxon>lamiids</taxon>
        <taxon>Solanales</taxon>
        <taxon>Convolvulaceae</taxon>
        <taxon>Cuscuteae</taxon>
        <taxon>Cuscuta</taxon>
        <taxon>Cuscuta subgen. Grammica</taxon>
        <taxon>Cuscuta sect. Cleistogrammica</taxon>
    </lineage>
</organism>
<feature type="transmembrane region" description="Helical" evidence="8">
    <location>
        <begin position="294"/>
        <end position="310"/>
    </location>
</feature>
<evidence type="ECO:0000313" key="10">
    <source>
        <dbReference type="EMBL" id="VFQ68879.1"/>
    </source>
</evidence>
<dbReference type="GO" id="GO:0005774">
    <property type="term" value="C:vacuolar membrane"/>
    <property type="evidence" value="ECO:0007669"/>
    <property type="project" value="TreeGrafter"/>
</dbReference>
<evidence type="ECO:0000256" key="4">
    <source>
        <dbReference type="ARBA" id="ARBA00022970"/>
    </source>
</evidence>
<keyword evidence="5 8" id="KW-1133">Transmembrane helix</keyword>
<evidence type="ECO:0000256" key="5">
    <source>
        <dbReference type="ARBA" id="ARBA00022989"/>
    </source>
</evidence>
<keyword evidence="4" id="KW-0029">Amino-acid transport</keyword>
<evidence type="ECO:0000256" key="2">
    <source>
        <dbReference type="ARBA" id="ARBA00022448"/>
    </source>
</evidence>
<evidence type="ECO:0000256" key="6">
    <source>
        <dbReference type="ARBA" id="ARBA00023136"/>
    </source>
</evidence>
<evidence type="ECO:0000313" key="11">
    <source>
        <dbReference type="Proteomes" id="UP000595140"/>
    </source>
</evidence>
<sequence length="554" mass="61583">MVLMREPNIAILWGESVAGSKEYTHLHLLTRNEEKWIAHMGGTFVSDSEYEEDESVYEEEGDGNYYEQESGEYRQWPQSFRETTDIFTITASPSMASCIMRGTSILSSPDIHGVSTLDATQRVPLLADLENAFQRRDPERSSKLPTRLQPSYLQKSTLYKQPTAELPISHGCTLVQTIFNGINVMAGVGLLSTPFTVKEAGWASLAVLLLFSAVCCYTATLMRRCFETNYGIWTFADMGEAAYGKWGRILVSIILYLELYSTCVEYVILEGDNLTRLFPGAQIDLPDFNLDSQPLFATLAIILIVPTLWFKDLRLISYLSAGGVVSTAIVVLCLLLLGTAEKVGFHHTGQVVNWRGVPFAIGVFGFCFNGHTVFPNIYHSMSDKTQFTRVLIICFSLCVLMYGGAAVMGFMMFGPDTLSQITLNMPNHSVLSKVAVWTTVMLPLFKYPYLYIEELLPHGLSGSFWCFILLRTILAISTLFVAFLVPFFSTMMALVGSLCSVLMAVIMPSLCFLKIVGDKATNRQVKISIAIVILGIVCCAVGTYSSVSRMLQKY</sequence>
<feature type="transmembrane region" description="Helical" evidence="8">
    <location>
        <begin position="491"/>
        <end position="513"/>
    </location>
</feature>
<feature type="transmembrane region" description="Helical" evidence="8">
    <location>
        <begin position="317"/>
        <end position="337"/>
    </location>
</feature>
<dbReference type="InterPro" id="IPR013057">
    <property type="entry name" value="AA_transpt_TM"/>
</dbReference>
<dbReference type="PANTHER" id="PTHR22950:SF701">
    <property type="entry name" value="AMINO ACID TRANSPORTER AVT1A-LIKE"/>
    <property type="match status" value="1"/>
</dbReference>
<dbReference type="OrthoDB" id="655540at2759"/>
<dbReference type="EMBL" id="OOIL02000746">
    <property type="protein sequence ID" value="VFQ68879.1"/>
    <property type="molecule type" value="Genomic_DNA"/>
</dbReference>
<evidence type="ECO:0000259" key="9">
    <source>
        <dbReference type="Pfam" id="PF01490"/>
    </source>
</evidence>
<feature type="transmembrane region" description="Helical" evidence="8">
    <location>
        <begin position="249"/>
        <end position="269"/>
    </location>
</feature>
<dbReference type="Proteomes" id="UP000595140">
    <property type="component" value="Unassembled WGS sequence"/>
</dbReference>